<evidence type="ECO:0000313" key="3">
    <source>
        <dbReference type="EMBL" id="MFC4007775.1"/>
    </source>
</evidence>
<sequence length="336" mass="36469">MPHGDDLDAQFNELVSQIGTEEQRRMRAAARKGARQQQAEWALAGPRRRVGRGWLAMAGITVVIVAAGVVVTFRPDLLTPSSPAIKDAAPMAESPLPAQTRLAVASPRPVAGPFDGSPAAEYAQGRDGISIPQAKALGELSKKDVAAGLERARDLLAAAYLDRQTLMGGEPDAFAEALSAEQRSWFREGERNTRPWVLSFAPKTVELATDVIKVKGSSKLSAYREDGISGAKLETNHLIVYAIQRPGRPDTLVRFVKHHRGTVLIYRDEQGLVTWIRDWNSDSTPVDCEAKEDGYEHPAFPGSDPGGERPVTGEIADPYDLNEPQLKGECASAKRT</sequence>
<proteinExistence type="predicted"/>
<feature type="transmembrane region" description="Helical" evidence="2">
    <location>
        <begin position="54"/>
        <end position="73"/>
    </location>
</feature>
<protein>
    <recommendedName>
        <fullName evidence="5">DUF1311 domain-containing protein</fullName>
    </recommendedName>
</protein>
<gene>
    <name evidence="3" type="ORF">ACFOY2_11095</name>
</gene>
<evidence type="ECO:0008006" key="5">
    <source>
        <dbReference type="Google" id="ProtNLM"/>
    </source>
</evidence>
<feature type="region of interest" description="Disordered" evidence="1">
    <location>
        <begin position="287"/>
        <end position="336"/>
    </location>
</feature>
<comment type="caution">
    <text evidence="3">The sequence shown here is derived from an EMBL/GenBank/DDBJ whole genome shotgun (WGS) entry which is preliminary data.</text>
</comment>
<evidence type="ECO:0000313" key="4">
    <source>
        <dbReference type="Proteomes" id="UP001595851"/>
    </source>
</evidence>
<evidence type="ECO:0000256" key="1">
    <source>
        <dbReference type="SAM" id="MobiDB-lite"/>
    </source>
</evidence>
<dbReference type="EMBL" id="JBHSBI010000004">
    <property type="protein sequence ID" value="MFC4007775.1"/>
    <property type="molecule type" value="Genomic_DNA"/>
</dbReference>
<keyword evidence="2" id="KW-0472">Membrane</keyword>
<reference evidence="4" key="1">
    <citation type="journal article" date="2019" name="Int. J. Syst. Evol. Microbiol.">
        <title>The Global Catalogue of Microorganisms (GCM) 10K type strain sequencing project: providing services to taxonomists for standard genome sequencing and annotation.</title>
        <authorList>
            <consortium name="The Broad Institute Genomics Platform"/>
            <consortium name="The Broad Institute Genome Sequencing Center for Infectious Disease"/>
            <person name="Wu L."/>
            <person name="Ma J."/>
        </authorList>
    </citation>
    <scope>NUCLEOTIDE SEQUENCE [LARGE SCALE GENOMIC DNA]</scope>
    <source>
        <strain evidence="4">TBRC 1276</strain>
    </source>
</reference>
<keyword evidence="4" id="KW-1185">Reference proteome</keyword>
<keyword evidence="2" id="KW-1133">Transmembrane helix</keyword>
<keyword evidence="2" id="KW-0812">Transmembrane</keyword>
<dbReference type="Proteomes" id="UP001595851">
    <property type="component" value="Unassembled WGS sequence"/>
</dbReference>
<evidence type="ECO:0000256" key="2">
    <source>
        <dbReference type="SAM" id="Phobius"/>
    </source>
</evidence>
<accession>A0ABV8G1B1</accession>
<name>A0ABV8G1B1_9ACTN</name>
<organism evidence="3 4">
    <name type="scientific">Nonomuraea purpurea</name>
    <dbReference type="NCBI Taxonomy" id="1849276"/>
    <lineage>
        <taxon>Bacteria</taxon>
        <taxon>Bacillati</taxon>
        <taxon>Actinomycetota</taxon>
        <taxon>Actinomycetes</taxon>
        <taxon>Streptosporangiales</taxon>
        <taxon>Streptosporangiaceae</taxon>
        <taxon>Nonomuraea</taxon>
    </lineage>
</organism>
<dbReference type="RefSeq" id="WP_379527868.1">
    <property type="nucleotide sequence ID" value="NZ_JBHSBI010000004.1"/>
</dbReference>